<gene>
    <name evidence="1" type="ORF">FH972_022598</name>
</gene>
<evidence type="ECO:0000313" key="2">
    <source>
        <dbReference type="Proteomes" id="UP000327013"/>
    </source>
</evidence>
<accession>A0A5N6KSP9</accession>
<protein>
    <submittedName>
        <fullName evidence="1">Uncharacterized protein</fullName>
    </submittedName>
</protein>
<name>A0A5N6KSP9_9ROSI</name>
<dbReference type="Proteomes" id="UP000327013">
    <property type="component" value="Unassembled WGS sequence"/>
</dbReference>
<comment type="caution">
    <text evidence="1">The sequence shown here is derived from an EMBL/GenBank/DDBJ whole genome shotgun (WGS) entry which is preliminary data.</text>
</comment>
<reference evidence="1 2" key="1">
    <citation type="submission" date="2019-06" db="EMBL/GenBank/DDBJ databases">
        <title>A chromosomal-level reference genome of Carpinus fangiana (Coryloideae, Betulaceae).</title>
        <authorList>
            <person name="Yang X."/>
            <person name="Wang Z."/>
            <person name="Zhang L."/>
            <person name="Hao G."/>
            <person name="Liu J."/>
            <person name="Yang Y."/>
        </authorList>
    </citation>
    <scope>NUCLEOTIDE SEQUENCE [LARGE SCALE GENOMIC DNA]</scope>
    <source>
        <strain evidence="1">Cfa_2016G</strain>
        <tissue evidence="1">Leaf</tissue>
    </source>
</reference>
<evidence type="ECO:0000313" key="1">
    <source>
        <dbReference type="EMBL" id="KAB8343004.1"/>
    </source>
</evidence>
<sequence>MGGRVVACFGDVKAYTGPPVTGSTQTLHATDGATLPDRSTASAVHTTRSTWKERAGSAAIPWLGLSAAQQQQSLQYQAD</sequence>
<organism evidence="1 2">
    <name type="scientific">Carpinus fangiana</name>
    <dbReference type="NCBI Taxonomy" id="176857"/>
    <lineage>
        <taxon>Eukaryota</taxon>
        <taxon>Viridiplantae</taxon>
        <taxon>Streptophyta</taxon>
        <taxon>Embryophyta</taxon>
        <taxon>Tracheophyta</taxon>
        <taxon>Spermatophyta</taxon>
        <taxon>Magnoliopsida</taxon>
        <taxon>eudicotyledons</taxon>
        <taxon>Gunneridae</taxon>
        <taxon>Pentapetalae</taxon>
        <taxon>rosids</taxon>
        <taxon>fabids</taxon>
        <taxon>Fagales</taxon>
        <taxon>Betulaceae</taxon>
        <taxon>Carpinus</taxon>
    </lineage>
</organism>
<dbReference type="EMBL" id="VIBQ01000012">
    <property type="protein sequence ID" value="KAB8343004.1"/>
    <property type="molecule type" value="Genomic_DNA"/>
</dbReference>
<keyword evidence="2" id="KW-1185">Reference proteome</keyword>
<proteinExistence type="predicted"/>
<dbReference type="AlphaFoldDB" id="A0A5N6KSP9"/>